<dbReference type="Proteomes" id="UP000295793">
    <property type="component" value="Unassembled WGS sequence"/>
</dbReference>
<feature type="transmembrane region" description="Helical" evidence="1">
    <location>
        <begin position="228"/>
        <end position="247"/>
    </location>
</feature>
<proteinExistence type="predicted"/>
<sequence>MELLGYSAALLAATLWSVTGLLATGPVRSIGVIPFNALRMLSVGLLLMVWLLLTRQWQWPEPGAMTALILSGFVGIYLGDTLLFFSVKILGPRMAGLLFATNAPISFLFGVFILHESYYWLNLVGVVAVSAGVFIAILSRAKAGTHHLEAANGNVKLGLITGFGSALCQALGTLILFNTMRSGQDPVFASMVRISVASLFLISSLFFPAFSGGFKSYLKLNRKIYSQILLSGVLGMGIGMSLLLWAVKVAPLGIVSILSATTPVMILPILWIWTGQRPALPSFIAAAILVTGTSMIFFAA</sequence>
<dbReference type="InterPro" id="IPR037185">
    <property type="entry name" value="EmrE-like"/>
</dbReference>
<gene>
    <name evidence="3" type="ORF">BCF53_101177</name>
</gene>
<feature type="transmembrane region" description="Helical" evidence="1">
    <location>
        <begin position="280"/>
        <end position="299"/>
    </location>
</feature>
<feature type="transmembrane region" description="Helical" evidence="1">
    <location>
        <begin position="94"/>
        <end position="113"/>
    </location>
</feature>
<dbReference type="GO" id="GO:0016020">
    <property type="term" value="C:membrane"/>
    <property type="evidence" value="ECO:0007669"/>
    <property type="project" value="InterPro"/>
</dbReference>
<feature type="domain" description="EamA" evidence="2">
    <location>
        <begin position="157"/>
        <end position="297"/>
    </location>
</feature>
<keyword evidence="1" id="KW-1133">Transmembrane helix</keyword>
<keyword evidence="1" id="KW-0812">Transmembrane</keyword>
<comment type="caution">
    <text evidence="3">The sequence shown here is derived from an EMBL/GenBank/DDBJ whole genome shotgun (WGS) entry which is preliminary data.</text>
</comment>
<feature type="transmembrane region" description="Helical" evidence="1">
    <location>
        <begin position="36"/>
        <end position="53"/>
    </location>
</feature>
<dbReference type="EMBL" id="SLZR01000001">
    <property type="protein sequence ID" value="TCS43834.1"/>
    <property type="molecule type" value="Genomic_DNA"/>
</dbReference>
<evidence type="ECO:0000256" key="1">
    <source>
        <dbReference type="SAM" id="Phobius"/>
    </source>
</evidence>
<evidence type="ECO:0000259" key="2">
    <source>
        <dbReference type="Pfam" id="PF00892"/>
    </source>
</evidence>
<evidence type="ECO:0000313" key="4">
    <source>
        <dbReference type="Proteomes" id="UP000295793"/>
    </source>
</evidence>
<dbReference type="PANTHER" id="PTHR22911:SF137">
    <property type="entry name" value="SOLUTE CARRIER FAMILY 35 MEMBER G2-RELATED"/>
    <property type="match status" value="1"/>
</dbReference>
<feature type="transmembrane region" description="Helical" evidence="1">
    <location>
        <begin position="186"/>
        <end position="207"/>
    </location>
</feature>
<feature type="transmembrane region" description="Helical" evidence="1">
    <location>
        <begin position="253"/>
        <end position="273"/>
    </location>
</feature>
<reference evidence="3 4" key="1">
    <citation type="submission" date="2019-03" db="EMBL/GenBank/DDBJ databases">
        <title>Genomic Encyclopedia of Archaeal and Bacterial Type Strains, Phase II (KMG-II): from individual species to whole genera.</title>
        <authorList>
            <person name="Goeker M."/>
        </authorList>
    </citation>
    <scope>NUCLEOTIDE SEQUENCE [LARGE SCALE GENOMIC DNA]</scope>
    <source>
        <strain evidence="3 4">DSM 15388</strain>
    </source>
</reference>
<dbReference type="Pfam" id="PF00892">
    <property type="entry name" value="EamA"/>
    <property type="match status" value="2"/>
</dbReference>
<feature type="transmembrane region" description="Helical" evidence="1">
    <location>
        <begin position="65"/>
        <end position="87"/>
    </location>
</feature>
<organism evidence="3 4">
    <name type="scientific">Reinekea marinisedimentorum</name>
    <dbReference type="NCBI Taxonomy" id="230495"/>
    <lineage>
        <taxon>Bacteria</taxon>
        <taxon>Pseudomonadati</taxon>
        <taxon>Pseudomonadota</taxon>
        <taxon>Gammaproteobacteria</taxon>
        <taxon>Oceanospirillales</taxon>
        <taxon>Saccharospirillaceae</taxon>
        <taxon>Reinekea</taxon>
    </lineage>
</organism>
<dbReference type="PANTHER" id="PTHR22911">
    <property type="entry name" value="ACYL-MALONYL CONDENSING ENZYME-RELATED"/>
    <property type="match status" value="1"/>
</dbReference>
<feature type="domain" description="EamA" evidence="2">
    <location>
        <begin position="4"/>
        <end position="137"/>
    </location>
</feature>
<feature type="transmembrane region" description="Helical" evidence="1">
    <location>
        <begin position="119"/>
        <end position="138"/>
    </location>
</feature>
<feature type="transmembrane region" description="Helical" evidence="1">
    <location>
        <begin position="6"/>
        <end position="24"/>
    </location>
</feature>
<dbReference type="RefSeq" id="WP_132698925.1">
    <property type="nucleotide sequence ID" value="NZ_SLZR01000001.1"/>
</dbReference>
<dbReference type="InterPro" id="IPR000620">
    <property type="entry name" value="EamA_dom"/>
</dbReference>
<dbReference type="SUPFAM" id="SSF103481">
    <property type="entry name" value="Multidrug resistance efflux transporter EmrE"/>
    <property type="match status" value="2"/>
</dbReference>
<keyword evidence="1" id="KW-0472">Membrane</keyword>
<dbReference type="OrthoDB" id="7841315at2"/>
<name>A0A4R3IDB8_9GAMM</name>
<accession>A0A4R3IDB8</accession>
<protein>
    <submittedName>
        <fullName evidence="3">Putative membrane protein</fullName>
    </submittedName>
</protein>
<keyword evidence="4" id="KW-1185">Reference proteome</keyword>
<feature type="transmembrane region" description="Helical" evidence="1">
    <location>
        <begin position="159"/>
        <end position="180"/>
    </location>
</feature>
<evidence type="ECO:0000313" key="3">
    <source>
        <dbReference type="EMBL" id="TCS43834.1"/>
    </source>
</evidence>
<dbReference type="AlphaFoldDB" id="A0A4R3IDB8"/>